<accession>A0A1I4NZK8</accession>
<proteinExistence type="inferred from homology"/>
<feature type="domain" description="Endoribonuclease YicC-like C-terminal" evidence="7">
    <location>
        <begin position="180"/>
        <end position="296"/>
    </location>
</feature>
<dbReference type="Proteomes" id="UP000199144">
    <property type="component" value="Unassembled WGS sequence"/>
</dbReference>
<keyword evidence="4" id="KW-0378">Hydrolase</keyword>
<keyword evidence="9" id="KW-1185">Reference proteome</keyword>
<feature type="domain" description="Endoribonuclease YicC-like N-terminal" evidence="6">
    <location>
        <begin position="2"/>
        <end position="159"/>
    </location>
</feature>
<evidence type="ECO:0000256" key="5">
    <source>
        <dbReference type="ARBA" id="ARBA00035648"/>
    </source>
</evidence>
<keyword evidence="3" id="KW-0255">Endonuclease</keyword>
<dbReference type="Pfam" id="PF08340">
    <property type="entry name" value="YicC-like_C"/>
    <property type="match status" value="1"/>
</dbReference>
<protein>
    <submittedName>
        <fullName evidence="8">TIGR00255 family protein</fullName>
    </submittedName>
</protein>
<organism evidence="8 9">
    <name type="scientific">Shimia aestuarii</name>
    <dbReference type="NCBI Taxonomy" id="254406"/>
    <lineage>
        <taxon>Bacteria</taxon>
        <taxon>Pseudomonadati</taxon>
        <taxon>Pseudomonadota</taxon>
        <taxon>Alphaproteobacteria</taxon>
        <taxon>Rhodobacterales</taxon>
        <taxon>Roseobacteraceae</taxon>
    </lineage>
</organism>
<dbReference type="NCBIfam" id="TIGR00255">
    <property type="entry name" value="YicC/YloC family endoribonuclease"/>
    <property type="match status" value="1"/>
</dbReference>
<reference evidence="8 9" key="1">
    <citation type="submission" date="2016-10" db="EMBL/GenBank/DDBJ databases">
        <authorList>
            <person name="de Groot N.N."/>
        </authorList>
    </citation>
    <scope>NUCLEOTIDE SEQUENCE [LARGE SCALE GENOMIC DNA]</scope>
    <source>
        <strain evidence="8 9">DSM 15283</strain>
    </source>
</reference>
<dbReference type="InterPro" id="IPR005229">
    <property type="entry name" value="YicC/YloC-like"/>
</dbReference>
<dbReference type="InterPro" id="IPR013527">
    <property type="entry name" value="YicC-like_N"/>
</dbReference>
<dbReference type="Pfam" id="PF03755">
    <property type="entry name" value="YicC-like_N"/>
    <property type="match status" value="1"/>
</dbReference>
<dbReference type="AlphaFoldDB" id="A0A1I4NZK8"/>
<dbReference type="RefSeq" id="WP_242654782.1">
    <property type="nucleotide sequence ID" value="NZ_FOTQ01000005.1"/>
</dbReference>
<comment type="similarity">
    <text evidence="5">Belongs to the YicC/YloC family.</text>
</comment>
<sequence>MLQSMTGFAALKGSLGAHSWTWDIRSVNAKGLDLRLRMPDWIEGLEPAVRGALGKSMSRGSVSLGLRVQREESEGTLTLNRAQLSNVLAALHEAETLAAEQGIALSASRSADILNVRGVLETATDQDDSNPLREALMAQLPDLIEAFLDMRRAEGTALETVLRTQLDEIERLTADATVAAEARRAETAEALRANLARVLENADGVDEARVAQELAMIAVKADVTEELDRLRAHVDAARDLLSKGSPVGRKLDFLMQEFNREANTLCSKAQSVALTRIGLDLKTVIDQMREQVQNVE</sequence>
<dbReference type="PANTHER" id="PTHR30636">
    <property type="entry name" value="UPF0701 PROTEIN YICC"/>
    <property type="match status" value="1"/>
</dbReference>
<gene>
    <name evidence="8" type="ORF">SAMN04488042_10511</name>
</gene>
<comment type="cofactor">
    <cofactor evidence="1">
        <name>a divalent metal cation</name>
        <dbReference type="ChEBI" id="CHEBI:60240"/>
    </cofactor>
</comment>
<dbReference type="STRING" id="254406.SAMN04488042_10511"/>
<evidence type="ECO:0000256" key="4">
    <source>
        <dbReference type="ARBA" id="ARBA00022801"/>
    </source>
</evidence>
<evidence type="ECO:0000256" key="1">
    <source>
        <dbReference type="ARBA" id="ARBA00001968"/>
    </source>
</evidence>
<dbReference type="GO" id="GO:0016787">
    <property type="term" value="F:hydrolase activity"/>
    <property type="evidence" value="ECO:0007669"/>
    <property type="project" value="UniProtKB-KW"/>
</dbReference>
<keyword evidence="2" id="KW-0540">Nuclease</keyword>
<dbReference type="EMBL" id="FOTQ01000005">
    <property type="protein sequence ID" value="SFM20962.1"/>
    <property type="molecule type" value="Genomic_DNA"/>
</dbReference>
<dbReference type="GO" id="GO:0004521">
    <property type="term" value="F:RNA endonuclease activity"/>
    <property type="evidence" value="ECO:0007669"/>
    <property type="project" value="InterPro"/>
</dbReference>
<evidence type="ECO:0000256" key="2">
    <source>
        <dbReference type="ARBA" id="ARBA00022722"/>
    </source>
</evidence>
<evidence type="ECO:0000259" key="6">
    <source>
        <dbReference type="Pfam" id="PF03755"/>
    </source>
</evidence>
<evidence type="ECO:0000313" key="9">
    <source>
        <dbReference type="Proteomes" id="UP000199144"/>
    </source>
</evidence>
<dbReference type="PANTHER" id="PTHR30636:SF3">
    <property type="entry name" value="UPF0701 PROTEIN YICC"/>
    <property type="match status" value="1"/>
</dbReference>
<evidence type="ECO:0000313" key="8">
    <source>
        <dbReference type="EMBL" id="SFM20962.1"/>
    </source>
</evidence>
<evidence type="ECO:0000256" key="3">
    <source>
        <dbReference type="ARBA" id="ARBA00022759"/>
    </source>
</evidence>
<dbReference type="InterPro" id="IPR013551">
    <property type="entry name" value="YicC-like_C"/>
</dbReference>
<evidence type="ECO:0000259" key="7">
    <source>
        <dbReference type="Pfam" id="PF08340"/>
    </source>
</evidence>
<name>A0A1I4NZK8_9RHOB</name>